<evidence type="ECO:0000313" key="14">
    <source>
        <dbReference type="Ensembl" id="ENSORLP00015035826.1"/>
    </source>
</evidence>
<evidence type="ECO:0000256" key="11">
    <source>
        <dbReference type="ARBA" id="ARBA00076755"/>
    </source>
</evidence>
<dbReference type="GO" id="GO:0036064">
    <property type="term" value="C:ciliary basal body"/>
    <property type="evidence" value="ECO:0007669"/>
    <property type="project" value="UniProtKB-ARBA"/>
</dbReference>
<evidence type="ECO:0000256" key="9">
    <source>
        <dbReference type="ARBA" id="ARBA00055043"/>
    </source>
</evidence>
<evidence type="ECO:0000313" key="15">
    <source>
        <dbReference type="Proteomes" id="UP000265200"/>
    </source>
</evidence>
<evidence type="ECO:0000256" key="6">
    <source>
        <dbReference type="ARBA" id="ARBA00022794"/>
    </source>
</evidence>
<dbReference type="AlphaFoldDB" id="A0A3P9JTU4"/>
<dbReference type="SMART" id="SM00667">
    <property type="entry name" value="LisH"/>
    <property type="match status" value="1"/>
</dbReference>
<feature type="domain" description="FGFR1 oncogene partner (FOP) N-terminal dimerisation" evidence="13">
    <location>
        <begin position="44"/>
        <end position="113"/>
    </location>
</feature>
<dbReference type="PANTHER" id="PTHR15431:SF19">
    <property type="entry name" value="CENTROSOMAL PROTEIN 20-RELATED"/>
    <property type="match status" value="1"/>
</dbReference>
<evidence type="ECO:0000256" key="4">
    <source>
        <dbReference type="ARBA" id="ARBA00005385"/>
    </source>
</evidence>
<organism evidence="14 15">
    <name type="scientific">Oryzias latipes</name>
    <name type="common">Japanese rice fish</name>
    <name type="synonym">Japanese killifish</name>
    <dbReference type="NCBI Taxonomy" id="8090"/>
    <lineage>
        <taxon>Eukaryota</taxon>
        <taxon>Metazoa</taxon>
        <taxon>Chordata</taxon>
        <taxon>Craniata</taxon>
        <taxon>Vertebrata</taxon>
        <taxon>Euteleostomi</taxon>
        <taxon>Actinopterygii</taxon>
        <taxon>Neopterygii</taxon>
        <taxon>Teleostei</taxon>
        <taxon>Neoteleostei</taxon>
        <taxon>Acanthomorphata</taxon>
        <taxon>Ovalentaria</taxon>
        <taxon>Atherinomorphae</taxon>
        <taxon>Beloniformes</taxon>
        <taxon>Adrianichthyidae</taxon>
        <taxon>Oryziinae</taxon>
        <taxon>Oryzias</taxon>
    </lineage>
</organism>
<protein>
    <recommendedName>
        <fullName evidence="10">Centrosomal protein 20</fullName>
    </recommendedName>
    <alternativeName>
        <fullName evidence="11">FGFR1OP N-terminal-like protein</fullName>
    </alternativeName>
    <alternativeName>
        <fullName evidence="12">LisH domain-containing protein FOPNL</fullName>
    </alternativeName>
</protein>
<dbReference type="InterPro" id="IPR018993">
    <property type="entry name" value="FOP_dimerisation-dom_N"/>
</dbReference>
<evidence type="ECO:0000256" key="10">
    <source>
        <dbReference type="ARBA" id="ARBA00070736"/>
    </source>
</evidence>
<name>A0A3P9JTU4_ORYLA</name>
<dbReference type="Proteomes" id="UP000265200">
    <property type="component" value="Chromosome 1"/>
</dbReference>
<reference evidence="14 15" key="2">
    <citation type="submission" date="2017-04" db="EMBL/GenBank/DDBJ databases">
        <title>CpG methylation of centromeres and impact of large insertions on vertebrate speciation.</title>
        <authorList>
            <person name="Ichikawa K."/>
            <person name="Yoshimura J."/>
            <person name="Morishita S."/>
        </authorList>
    </citation>
    <scope>NUCLEOTIDE SEQUENCE</scope>
    <source>
        <strain evidence="14 15">HSOK</strain>
    </source>
</reference>
<evidence type="ECO:0000256" key="3">
    <source>
        <dbReference type="ARBA" id="ARBA00004607"/>
    </source>
</evidence>
<dbReference type="Ensembl" id="ENSORLT00015036462.1">
    <property type="protein sequence ID" value="ENSORLP00015035826.1"/>
    <property type="gene ID" value="ENSORLG00015022666.1"/>
</dbReference>
<keyword evidence="6" id="KW-0970">Cilium biogenesis/degradation</keyword>
<evidence type="ECO:0000256" key="8">
    <source>
        <dbReference type="ARBA" id="ARBA00023273"/>
    </source>
</evidence>
<comment type="subcellular location">
    <subcellularLocation>
        <location evidence="1">Cytoplasm</location>
        <location evidence="1">Cytoskeleton</location>
        <location evidence="1">Cilium basal body</location>
    </subcellularLocation>
    <subcellularLocation>
        <location evidence="3">Cytoplasm</location>
        <location evidence="3">Cytoskeleton</location>
        <location evidence="3">Microtubule organizing center</location>
        <location evidence="3">Centrosome</location>
        <location evidence="3">Centriolar satellite</location>
    </subcellularLocation>
    <subcellularLocation>
        <location evidence="2">Cytoplasmic granule</location>
    </subcellularLocation>
</comment>
<dbReference type="GO" id="GO:0034453">
    <property type="term" value="P:microtubule anchoring"/>
    <property type="evidence" value="ECO:0007669"/>
    <property type="project" value="InterPro"/>
</dbReference>
<accession>A0A3P9JTU4</accession>
<keyword evidence="8" id="KW-0966">Cell projection</keyword>
<keyword evidence="5" id="KW-0963">Cytoplasm</keyword>
<keyword evidence="7" id="KW-0206">Cytoskeleton</keyword>
<dbReference type="FunFam" id="1.20.960.40:FF:000002">
    <property type="entry name" value="LisH domain-containing protein FOPNL"/>
    <property type="match status" value="1"/>
</dbReference>
<evidence type="ECO:0000256" key="1">
    <source>
        <dbReference type="ARBA" id="ARBA00004120"/>
    </source>
</evidence>
<dbReference type="Pfam" id="PF09398">
    <property type="entry name" value="FOP_dimer"/>
    <property type="match status" value="1"/>
</dbReference>
<dbReference type="InterPro" id="IPR006594">
    <property type="entry name" value="LisH"/>
</dbReference>
<evidence type="ECO:0000256" key="5">
    <source>
        <dbReference type="ARBA" id="ARBA00022490"/>
    </source>
</evidence>
<sequence>MATITELKSAIRDTLESRGVLHELRAHVRAEVFSALDVERESQPPLSHENLIINELIREYLVFNKYRHTASVLTAESGLPEAHLDRQFLTEELKVSQDASSKSVPLLYGLVSHFMNSGDNRGSVFLQGGASVRPPAGPHQ</sequence>
<reference key="1">
    <citation type="journal article" date="2007" name="Nature">
        <title>The medaka draft genome and insights into vertebrate genome evolution.</title>
        <authorList>
            <person name="Kasahara M."/>
            <person name="Naruse K."/>
            <person name="Sasaki S."/>
            <person name="Nakatani Y."/>
            <person name="Qu W."/>
            <person name="Ahsan B."/>
            <person name="Yamada T."/>
            <person name="Nagayasu Y."/>
            <person name="Doi K."/>
            <person name="Kasai Y."/>
            <person name="Jindo T."/>
            <person name="Kobayashi D."/>
            <person name="Shimada A."/>
            <person name="Toyoda A."/>
            <person name="Kuroki Y."/>
            <person name="Fujiyama A."/>
            <person name="Sasaki T."/>
            <person name="Shimizu A."/>
            <person name="Asakawa S."/>
            <person name="Shimizu N."/>
            <person name="Hashimoto S."/>
            <person name="Yang J."/>
            <person name="Lee Y."/>
            <person name="Matsushima K."/>
            <person name="Sugano S."/>
            <person name="Sakaizumi M."/>
            <person name="Narita T."/>
            <person name="Ohishi K."/>
            <person name="Haga S."/>
            <person name="Ohta F."/>
            <person name="Nomoto H."/>
            <person name="Nogata K."/>
            <person name="Morishita T."/>
            <person name="Endo T."/>
            <person name="Shin-I T."/>
            <person name="Takeda H."/>
            <person name="Morishita S."/>
            <person name="Kohara Y."/>
        </authorList>
    </citation>
    <scope>NUCLEOTIDE SEQUENCE [LARGE SCALE GENOMIC DNA]</scope>
    <source>
        <strain>Hd-rR</strain>
    </source>
</reference>
<comment type="function">
    <text evidence="9">Involved in the biogenesis of cilia. Required for the recruitment of PLK1 to centrosomes and S phase progression.</text>
</comment>
<reference evidence="14" key="3">
    <citation type="submission" date="2025-08" db="UniProtKB">
        <authorList>
            <consortium name="Ensembl"/>
        </authorList>
    </citation>
    <scope>IDENTIFICATION</scope>
    <source>
        <strain evidence="14">HSOK</strain>
    </source>
</reference>
<reference evidence="14" key="4">
    <citation type="submission" date="2025-09" db="UniProtKB">
        <authorList>
            <consortium name="Ensembl"/>
        </authorList>
    </citation>
    <scope>IDENTIFICATION</scope>
    <source>
        <strain evidence="14">HSOK</strain>
    </source>
</reference>
<comment type="similarity">
    <text evidence="4">Belongs to the CEP43 family.</text>
</comment>
<evidence type="ECO:0000256" key="7">
    <source>
        <dbReference type="ARBA" id="ARBA00023212"/>
    </source>
</evidence>
<dbReference type="Gene3D" id="1.20.960.40">
    <property type="match status" value="1"/>
</dbReference>
<dbReference type="GO" id="GO:0034451">
    <property type="term" value="C:centriolar satellite"/>
    <property type="evidence" value="ECO:0007669"/>
    <property type="project" value="UniProtKB-SubCell"/>
</dbReference>
<evidence type="ECO:0000256" key="2">
    <source>
        <dbReference type="ARBA" id="ARBA00004463"/>
    </source>
</evidence>
<dbReference type="GO" id="GO:0030030">
    <property type="term" value="P:cell projection organization"/>
    <property type="evidence" value="ECO:0007669"/>
    <property type="project" value="UniProtKB-KW"/>
</dbReference>
<proteinExistence type="inferred from homology"/>
<evidence type="ECO:0000259" key="13">
    <source>
        <dbReference type="Pfam" id="PF09398"/>
    </source>
</evidence>
<dbReference type="PROSITE" id="PS50896">
    <property type="entry name" value="LISH"/>
    <property type="match status" value="1"/>
</dbReference>
<dbReference type="PANTHER" id="PTHR15431">
    <property type="entry name" value="FGFR1 ONCOGENE PARTNER/LISH DOMAIN-CONTAINING PROTEIN"/>
    <property type="match status" value="1"/>
</dbReference>
<evidence type="ECO:0000256" key="12">
    <source>
        <dbReference type="ARBA" id="ARBA00081996"/>
    </source>
</evidence>